<protein>
    <recommendedName>
        <fullName evidence="4">DUF2141 domain-containing protein</fullName>
    </recommendedName>
</protein>
<sequence>MKTIVTIATLALLFVFNTLEAQNKTITVSIENVTSDDGKVGFALYTKDNFMGKPVQGTEGKIKDGKTSVVFENVTPGEYAIICYHDKNNNNKLDFATNRMPLEDFGASNNNMSFGPPQFEDAKFAVSDKNVSLEIKF</sequence>
<dbReference type="OrthoDB" id="9788332at2"/>
<accession>A0A1L3JG78</accession>
<dbReference type="Proteomes" id="UP000181898">
    <property type="component" value="Chromosome"/>
</dbReference>
<dbReference type="RefSeq" id="WP_072554461.1">
    <property type="nucleotide sequence ID" value="NZ_CP018155.1"/>
</dbReference>
<dbReference type="Pfam" id="PF09912">
    <property type="entry name" value="DUF2141"/>
    <property type="match status" value="1"/>
</dbReference>
<feature type="signal peptide" evidence="1">
    <location>
        <begin position="1"/>
        <end position="21"/>
    </location>
</feature>
<evidence type="ECO:0008006" key="4">
    <source>
        <dbReference type="Google" id="ProtNLM"/>
    </source>
</evidence>
<gene>
    <name evidence="2" type="ORF">LPB136_01600</name>
</gene>
<dbReference type="EMBL" id="CP018155">
    <property type="protein sequence ID" value="APG64137.1"/>
    <property type="molecule type" value="Genomic_DNA"/>
</dbReference>
<feature type="chain" id="PRO_5011956142" description="DUF2141 domain-containing protein" evidence="1">
    <location>
        <begin position="22"/>
        <end position="137"/>
    </location>
</feature>
<organism evidence="2 3">
    <name type="scientific">Tenacibaculum todarodis</name>
    <dbReference type="NCBI Taxonomy" id="1850252"/>
    <lineage>
        <taxon>Bacteria</taxon>
        <taxon>Pseudomonadati</taxon>
        <taxon>Bacteroidota</taxon>
        <taxon>Flavobacteriia</taxon>
        <taxon>Flavobacteriales</taxon>
        <taxon>Flavobacteriaceae</taxon>
        <taxon>Tenacibaculum</taxon>
    </lineage>
</organism>
<dbReference type="STRING" id="1850252.LPB136_01600"/>
<dbReference type="InterPro" id="IPR018673">
    <property type="entry name" value="DUF2141"/>
</dbReference>
<evidence type="ECO:0000256" key="1">
    <source>
        <dbReference type="SAM" id="SignalP"/>
    </source>
</evidence>
<name>A0A1L3JG78_9FLAO</name>
<evidence type="ECO:0000313" key="3">
    <source>
        <dbReference type="Proteomes" id="UP000181898"/>
    </source>
</evidence>
<keyword evidence="3" id="KW-1185">Reference proteome</keyword>
<proteinExistence type="predicted"/>
<dbReference type="AlphaFoldDB" id="A0A1L3JG78"/>
<evidence type="ECO:0000313" key="2">
    <source>
        <dbReference type="EMBL" id="APG64137.1"/>
    </source>
</evidence>
<dbReference type="KEGG" id="ten:LPB136_01600"/>
<keyword evidence="1" id="KW-0732">Signal</keyword>
<reference evidence="2 3" key="1">
    <citation type="submission" date="2016-11" db="EMBL/GenBank/DDBJ databases">
        <title>Tenacibaculum sp. LPB0136, isolated from marine environment.</title>
        <authorList>
            <person name="Kim E."/>
            <person name="Yi H."/>
        </authorList>
    </citation>
    <scope>NUCLEOTIDE SEQUENCE [LARGE SCALE GENOMIC DNA]</scope>
    <source>
        <strain evidence="2 3">LPB0136</strain>
    </source>
</reference>